<dbReference type="SUPFAM" id="SSF53955">
    <property type="entry name" value="Lysozyme-like"/>
    <property type="match status" value="1"/>
</dbReference>
<dbReference type="Pfam" id="PF01464">
    <property type="entry name" value="SLT"/>
    <property type="match status" value="1"/>
</dbReference>
<proteinExistence type="predicted"/>
<dbReference type="InterPro" id="IPR023346">
    <property type="entry name" value="Lysozyme-like_dom_sf"/>
</dbReference>
<feature type="domain" description="Transglycosylase SLT" evidence="2">
    <location>
        <begin position="23"/>
        <end position="128"/>
    </location>
</feature>
<comment type="caution">
    <text evidence="3">The sequence shown here is derived from an EMBL/GenBank/DDBJ whole genome shotgun (WGS) entry which is preliminary data.</text>
</comment>
<organism evidence="3 4">
    <name type="scientific">Rhodohalobacter barkolensis</name>
    <dbReference type="NCBI Taxonomy" id="2053187"/>
    <lineage>
        <taxon>Bacteria</taxon>
        <taxon>Pseudomonadati</taxon>
        <taxon>Balneolota</taxon>
        <taxon>Balneolia</taxon>
        <taxon>Balneolales</taxon>
        <taxon>Balneolaceae</taxon>
        <taxon>Rhodohalobacter</taxon>
    </lineage>
</organism>
<dbReference type="Proteomes" id="UP000233398">
    <property type="component" value="Unassembled WGS sequence"/>
</dbReference>
<evidence type="ECO:0000313" key="3">
    <source>
        <dbReference type="EMBL" id="PKD43750.1"/>
    </source>
</evidence>
<dbReference type="InterPro" id="IPR008258">
    <property type="entry name" value="Transglycosylase_SLT_dom_1"/>
</dbReference>
<keyword evidence="1" id="KW-0472">Membrane</keyword>
<dbReference type="OrthoDB" id="1523598at2"/>
<keyword evidence="4" id="KW-1185">Reference proteome</keyword>
<dbReference type="RefSeq" id="WP_101073290.1">
    <property type="nucleotide sequence ID" value="NZ_PISP01000002.1"/>
</dbReference>
<dbReference type="AlphaFoldDB" id="A0A2N0VHT2"/>
<name>A0A2N0VHT2_9BACT</name>
<dbReference type="Gene3D" id="1.10.530.10">
    <property type="match status" value="1"/>
</dbReference>
<sequence length="189" mass="20641">MISPIHISNQLSNVERLGLLPTFRQAAIRHRVPVTLLLAIASRESGMGTDPFLLANNWTGRDGHGKGIMQVDDRYHSIMQHTPGDDHITNIEFAAKFLAELMNRFDKKVHSVAAFNAGASGVQRAIQQGINPDSVTTGGNYAQDVFNRERMIAKELGINIQSAGFVQFIPALLLLSGGLGLLIQQLKSN</sequence>
<evidence type="ECO:0000313" key="4">
    <source>
        <dbReference type="Proteomes" id="UP000233398"/>
    </source>
</evidence>
<evidence type="ECO:0000256" key="1">
    <source>
        <dbReference type="SAM" id="Phobius"/>
    </source>
</evidence>
<accession>A0A2N0VHT2</accession>
<evidence type="ECO:0000259" key="2">
    <source>
        <dbReference type="Pfam" id="PF01464"/>
    </source>
</evidence>
<keyword evidence="1" id="KW-0812">Transmembrane</keyword>
<keyword evidence="1" id="KW-1133">Transmembrane helix</keyword>
<dbReference type="EMBL" id="PISP01000002">
    <property type="protein sequence ID" value="PKD43750.1"/>
    <property type="molecule type" value="Genomic_DNA"/>
</dbReference>
<reference evidence="3 4" key="1">
    <citation type="submission" date="2017-11" db="EMBL/GenBank/DDBJ databases">
        <title>Rhodohalobacter 15182 sp. nov., isolated from a salt lake.</title>
        <authorList>
            <person name="Han S."/>
        </authorList>
    </citation>
    <scope>NUCLEOTIDE SEQUENCE [LARGE SCALE GENOMIC DNA]</scope>
    <source>
        <strain evidence="3 4">15182</strain>
    </source>
</reference>
<gene>
    <name evidence="3" type="ORF">CWD77_09330</name>
</gene>
<protein>
    <recommendedName>
        <fullName evidence="2">Transglycosylase SLT domain-containing protein</fullName>
    </recommendedName>
</protein>
<feature type="transmembrane region" description="Helical" evidence="1">
    <location>
        <begin position="164"/>
        <end position="183"/>
    </location>
</feature>